<dbReference type="PANTHER" id="PTHR13500:SF0">
    <property type="entry name" value="NUCLEOLAR PRE-RIBOSOMAL-ASSOCIATED PROTEIN 1"/>
    <property type="match status" value="1"/>
</dbReference>
<name>A0A397B9T9_APHAT</name>
<dbReference type="GO" id="GO:0000466">
    <property type="term" value="P:maturation of 5.8S rRNA from tricistronic rRNA transcript (SSU-rRNA, 5.8S rRNA, LSU-rRNA)"/>
    <property type="evidence" value="ECO:0007669"/>
    <property type="project" value="TreeGrafter"/>
</dbReference>
<dbReference type="GO" id="GO:0005730">
    <property type="term" value="C:nucleolus"/>
    <property type="evidence" value="ECO:0007669"/>
    <property type="project" value="TreeGrafter"/>
</dbReference>
<accession>A0A397B9T9</accession>
<organism evidence="2 3">
    <name type="scientific">Aphanomyces astaci</name>
    <name type="common">Crayfish plague agent</name>
    <dbReference type="NCBI Taxonomy" id="112090"/>
    <lineage>
        <taxon>Eukaryota</taxon>
        <taxon>Sar</taxon>
        <taxon>Stramenopiles</taxon>
        <taxon>Oomycota</taxon>
        <taxon>Saprolegniomycetes</taxon>
        <taxon>Saprolegniales</taxon>
        <taxon>Verrucalvaceae</taxon>
        <taxon>Aphanomyces</taxon>
    </lineage>
</organism>
<dbReference type="VEuPathDB" id="FungiDB:H257_15368"/>
<dbReference type="PANTHER" id="PTHR13500">
    <property type="entry name" value="NUCLEOLAR PRERIBOSOMAL-ASSOCIATED PROTEIN 1"/>
    <property type="match status" value="1"/>
</dbReference>
<dbReference type="Proteomes" id="UP000266239">
    <property type="component" value="Unassembled WGS sequence"/>
</dbReference>
<dbReference type="InterPro" id="IPR032436">
    <property type="entry name" value="URB1_C"/>
</dbReference>
<protein>
    <recommendedName>
        <fullName evidence="1">URB1 C-terminal domain-containing protein</fullName>
    </recommendedName>
</protein>
<evidence type="ECO:0000313" key="2">
    <source>
        <dbReference type="EMBL" id="RHY14475.1"/>
    </source>
</evidence>
<dbReference type="AlphaFoldDB" id="A0A397B9T9"/>
<sequence length="558" mass="60772">YSDLSKQASKCVSFGLAQLTLHAKHDEDATVVDAIATFTRHVVTRYGLPKRVPESAIQSFVTNLPPNWVACESLLELVAALVPLYPSLLDVSSLLEQLVDAFDASFASNAAEMFVKTLGVVILACNHPPIPSSVVSEAFLRHVLAAYGATLSPLDLLLKAVVDAIVVVAGEGHVTLERVGYCFGSKANHVATGDLDQHWLLDEIDADMMKTSIAHFPIDRPFHGSAYVPASSSHDLYDPAYMLPLIAHTISSSAIPDRHLLSSGILGYAICGLSADDATLRAHSYGIVATAHESMSATARTFDFSERRQVFLLLETLKNGIAEPHARLPCLLSVFVNDAIAALLKPGHFMFPLVNAFLLSRSALDVNDVPMFYALFNSSSTMFRAERSWLLHLVRVKLDVDVELLQRRHVFSILLGFFDSPLADAHTQGLVLEILATAVATAAGNVILFFTFCTLAKAPPSTSVWFSLDLLDSTTALLPRDSPFALALLPHVVWYLQRIPAAPRDFQFSRQTFERWAGVVSWAMAQAATSRNLPLQLALPDAVHALTQAVRGFHVDVV</sequence>
<proteinExistence type="predicted"/>
<feature type="non-terminal residue" evidence="2">
    <location>
        <position position="1"/>
    </location>
</feature>
<evidence type="ECO:0000259" key="1">
    <source>
        <dbReference type="Pfam" id="PF16201"/>
    </source>
</evidence>
<gene>
    <name evidence="2" type="ORF">DYB25_007790</name>
</gene>
<dbReference type="EMBL" id="QUTA01005706">
    <property type="protein sequence ID" value="RHY14475.1"/>
    <property type="molecule type" value="Genomic_DNA"/>
</dbReference>
<dbReference type="GO" id="GO:0000463">
    <property type="term" value="P:maturation of LSU-rRNA from tricistronic rRNA transcript (SSU-rRNA, 5.8S rRNA, LSU-rRNA)"/>
    <property type="evidence" value="ECO:0007669"/>
    <property type="project" value="TreeGrafter"/>
</dbReference>
<feature type="domain" description="URB1 C-terminal" evidence="1">
    <location>
        <begin position="266"/>
        <end position="448"/>
    </location>
</feature>
<evidence type="ECO:0000313" key="3">
    <source>
        <dbReference type="Proteomes" id="UP000266239"/>
    </source>
</evidence>
<reference evidence="2 3" key="1">
    <citation type="submission" date="2018-08" db="EMBL/GenBank/DDBJ databases">
        <title>Aphanomyces genome sequencing and annotation.</title>
        <authorList>
            <person name="Minardi D."/>
            <person name="Oidtmann B."/>
            <person name="Van Der Giezen M."/>
            <person name="Studholme D.J."/>
        </authorList>
    </citation>
    <scope>NUCLEOTIDE SEQUENCE [LARGE SCALE GENOMIC DNA]</scope>
    <source>
        <strain evidence="2 3">Yx</strain>
    </source>
</reference>
<dbReference type="InterPro" id="IPR039844">
    <property type="entry name" value="URB1"/>
</dbReference>
<dbReference type="Pfam" id="PF16201">
    <property type="entry name" value="NopRA1"/>
    <property type="match status" value="1"/>
</dbReference>
<comment type="caution">
    <text evidence="2">The sequence shown here is derived from an EMBL/GenBank/DDBJ whole genome shotgun (WGS) entry which is preliminary data.</text>
</comment>